<feature type="transmembrane region" description="Helical" evidence="2">
    <location>
        <begin position="95"/>
        <end position="123"/>
    </location>
</feature>
<keyword evidence="2" id="KW-0812">Transmembrane</keyword>
<name>A0A7S1YG97_9STRA</name>
<keyword evidence="2" id="KW-0472">Membrane</keyword>
<dbReference type="AlphaFoldDB" id="A0A7S1YG97"/>
<keyword evidence="2" id="KW-1133">Transmembrane helix</keyword>
<evidence type="ECO:0000313" key="3">
    <source>
        <dbReference type="EMBL" id="CAD9297867.1"/>
    </source>
</evidence>
<feature type="transmembrane region" description="Helical" evidence="2">
    <location>
        <begin position="229"/>
        <end position="257"/>
    </location>
</feature>
<accession>A0A7S1YG97</accession>
<proteinExistence type="predicted"/>
<evidence type="ECO:0000256" key="2">
    <source>
        <dbReference type="SAM" id="Phobius"/>
    </source>
</evidence>
<dbReference type="EMBL" id="HBGK01038801">
    <property type="protein sequence ID" value="CAD9297867.1"/>
    <property type="molecule type" value="Transcribed_RNA"/>
</dbReference>
<feature type="transmembrane region" description="Helical" evidence="2">
    <location>
        <begin position="29"/>
        <end position="51"/>
    </location>
</feature>
<feature type="transmembrane region" description="Helical" evidence="2">
    <location>
        <begin position="144"/>
        <end position="170"/>
    </location>
</feature>
<feature type="transmembrane region" description="Helical" evidence="2">
    <location>
        <begin position="269"/>
        <end position="287"/>
    </location>
</feature>
<protein>
    <submittedName>
        <fullName evidence="3">Uncharacterized protein</fullName>
    </submittedName>
</protein>
<feature type="region of interest" description="Disordered" evidence="1">
    <location>
        <begin position="304"/>
        <end position="337"/>
    </location>
</feature>
<feature type="transmembrane region" description="Helical" evidence="2">
    <location>
        <begin position="176"/>
        <end position="209"/>
    </location>
</feature>
<gene>
    <name evidence="3" type="ORF">GOCE00092_LOCUS20169</name>
</gene>
<organism evidence="3">
    <name type="scientific">Grammatophora oceanica</name>
    <dbReference type="NCBI Taxonomy" id="210454"/>
    <lineage>
        <taxon>Eukaryota</taxon>
        <taxon>Sar</taxon>
        <taxon>Stramenopiles</taxon>
        <taxon>Ochrophyta</taxon>
        <taxon>Bacillariophyta</taxon>
        <taxon>Fragilariophyceae</taxon>
        <taxon>Fragilariophycidae</taxon>
        <taxon>Rhabdonematales</taxon>
        <taxon>Grammatophoraceae</taxon>
        <taxon>Grammatophora</taxon>
    </lineage>
</organism>
<reference evidence="3" key="1">
    <citation type="submission" date="2021-01" db="EMBL/GenBank/DDBJ databases">
        <authorList>
            <person name="Corre E."/>
            <person name="Pelletier E."/>
            <person name="Niang G."/>
            <person name="Scheremetjew M."/>
            <person name="Finn R."/>
            <person name="Kale V."/>
            <person name="Holt S."/>
            <person name="Cochrane G."/>
            <person name="Meng A."/>
            <person name="Brown T."/>
            <person name="Cohen L."/>
        </authorList>
    </citation>
    <scope>NUCLEOTIDE SEQUENCE</scope>
    <source>
        <strain evidence="3">CCMP 410</strain>
    </source>
</reference>
<sequence length="337" mass="36972">MLQRIDGTRPTYGSTLCKAFKVFFNRLDVFTSFAAIAFVPWVLFVCCLVAVGGSTTSILDDDDSPQDVDDIYQDDDDSPRDSDDDIIIPPADQGWLMIAAAISFAVYFMTLEWGIAATVYATSEICDNREPQWRYCLQEGKRHICSLACTNFVLFAAMGLASTLVTLLSLVVQEDLLGALLMGCSIVVFICFYSYTTVVTACVVPAIVLKGVGPFRGLCLSVKAAKGRWWFICCCLVTVQVLELQVGALLLVVIANLMPTDFILAYEEYMVLSLLPLLVYVPLSTVLKTILYVTASHEGDEEDATANENINDSLTSKKQTRGLEAPLLADTAHDDEV</sequence>
<feature type="compositionally biased region" description="Polar residues" evidence="1">
    <location>
        <begin position="306"/>
        <end position="317"/>
    </location>
</feature>
<feature type="region of interest" description="Disordered" evidence="1">
    <location>
        <begin position="60"/>
        <end position="84"/>
    </location>
</feature>
<evidence type="ECO:0000256" key="1">
    <source>
        <dbReference type="SAM" id="MobiDB-lite"/>
    </source>
</evidence>